<dbReference type="Proteomes" id="UP000612055">
    <property type="component" value="Unassembled WGS sequence"/>
</dbReference>
<dbReference type="Gene3D" id="2.60.120.600">
    <property type="entry name" value="Domain of unknown function DUF1214, C-terminal domain"/>
    <property type="match status" value="1"/>
</dbReference>
<dbReference type="SUPFAM" id="SSF160935">
    <property type="entry name" value="VPA0735-like"/>
    <property type="match status" value="1"/>
</dbReference>
<name>A0A835XF78_9CHLO</name>
<sequence>MVASSSLSPRSVLTCAARHVVRSAWLQFPIGSPTSLVNNLDVAQRLAASVGSAHGIASLIRSPDRETLLGANITEDWATDPHKTRLLADAIESFIFLYAPASVAALGRSWPLGPTISHSKTLSVPAGRGTTPNWDTVYSLSRAELSLGPYELRAPPLKGRFYSLVIYDGYQNVVVSLGTPQYVTDGIRLLLVGLSSPRENVAAFRAWEDSAGPITQSDAPRTGIVEVATDLAILLVRVQLRNQSATPDPEEIALIQEFQAGISFAPYRSSLDPSVDYTAKFPTFPGNHPAVQSATVDPAAYYGWGASVIAQYPAPASTLNQPIATKLKRLGLLSPTFNFSALDEHTQTALAWAIPIGNRLIDVGFLAAAEYKWSTGWLVNAHTWGVFGSNYYDSAVAVKGYIIPNTGVDAVYIVNLVDDKGHPLNGSAYRYSWTIPNGTLPYDAARSGWWSFIVYDQYGVLVENELKRYAVGDRTQGLVAAEDGTLTFYLQAAPPTDETERANWVPIPSDAFLVTLRLFNPLPQFLEGRFALEPLVNLGEAPPVPEPSPSPSEPEASPVDSPSEPGSSPEESPSEPGTSPGESPSEPETSPKDSPSEPETSPEDSPAEPEASPEPSPEPEPEPSPARRHRRLQRRRALM</sequence>
<dbReference type="Pfam" id="PF06863">
    <property type="entry name" value="DUF1254"/>
    <property type="match status" value="1"/>
</dbReference>
<dbReference type="OrthoDB" id="536103at2759"/>
<feature type="domain" description="DUF1214" evidence="2">
    <location>
        <begin position="410"/>
        <end position="521"/>
    </location>
</feature>
<feature type="compositionally biased region" description="Pro residues" evidence="1">
    <location>
        <begin position="612"/>
        <end position="624"/>
    </location>
</feature>
<feature type="region of interest" description="Disordered" evidence="1">
    <location>
        <begin position="541"/>
        <end position="639"/>
    </location>
</feature>
<dbReference type="AlphaFoldDB" id="A0A835XF78"/>
<comment type="caution">
    <text evidence="4">The sequence shown here is derived from an EMBL/GenBank/DDBJ whole genome shotgun (WGS) entry which is preliminary data.</text>
</comment>
<feature type="compositionally biased region" description="Basic residues" evidence="1">
    <location>
        <begin position="626"/>
        <end position="639"/>
    </location>
</feature>
<evidence type="ECO:0000256" key="1">
    <source>
        <dbReference type="SAM" id="MobiDB-lite"/>
    </source>
</evidence>
<dbReference type="InterPro" id="IPR010679">
    <property type="entry name" value="DUF1254"/>
</dbReference>
<dbReference type="InterPro" id="IPR010621">
    <property type="entry name" value="DUF1214"/>
</dbReference>
<gene>
    <name evidence="4" type="ORF">HYH03_018455</name>
</gene>
<protein>
    <recommendedName>
        <fullName evidence="6">DUF1214 domain-containing protein</fullName>
    </recommendedName>
</protein>
<dbReference type="InterPro" id="IPR037049">
    <property type="entry name" value="DUF1214_C_sf"/>
</dbReference>
<accession>A0A835XF78</accession>
<proteinExistence type="predicted"/>
<evidence type="ECO:0000313" key="4">
    <source>
        <dbReference type="EMBL" id="KAG2482611.1"/>
    </source>
</evidence>
<feature type="domain" description="DUF1254" evidence="3">
    <location>
        <begin position="116"/>
        <end position="266"/>
    </location>
</feature>
<keyword evidence="5" id="KW-1185">Reference proteome</keyword>
<organism evidence="4 5">
    <name type="scientific">Edaphochlamys debaryana</name>
    <dbReference type="NCBI Taxonomy" id="47281"/>
    <lineage>
        <taxon>Eukaryota</taxon>
        <taxon>Viridiplantae</taxon>
        <taxon>Chlorophyta</taxon>
        <taxon>core chlorophytes</taxon>
        <taxon>Chlorophyceae</taxon>
        <taxon>CS clade</taxon>
        <taxon>Chlamydomonadales</taxon>
        <taxon>Chlamydomonadales incertae sedis</taxon>
        <taxon>Edaphochlamys</taxon>
    </lineage>
</organism>
<feature type="compositionally biased region" description="Pro residues" evidence="1">
    <location>
        <begin position="542"/>
        <end position="552"/>
    </location>
</feature>
<dbReference type="Gene3D" id="2.60.40.1610">
    <property type="entry name" value="Domain of unknown function DUF1254"/>
    <property type="match status" value="1"/>
</dbReference>
<evidence type="ECO:0000313" key="5">
    <source>
        <dbReference type="Proteomes" id="UP000612055"/>
    </source>
</evidence>
<evidence type="ECO:0000259" key="2">
    <source>
        <dbReference type="Pfam" id="PF06742"/>
    </source>
</evidence>
<evidence type="ECO:0008006" key="6">
    <source>
        <dbReference type="Google" id="ProtNLM"/>
    </source>
</evidence>
<dbReference type="InterPro" id="IPR037050">
    <property type="entry name" value="DUF1254_sf"/>
</dbReference>
<dbReference type="PANTHER" id="PTHR36509">
    <property type="entry name" value="BLL3101 PROTEIN"/>
    <property type="match status" value="1"/>
</dbReference>
<dbReference type="Pfam" id="PF06742">
    <property type="entry name" value="DUF1214"/>
    <property type="match status" value="1"/>
</dbReference>
<dbReference type="PANTHER" id="PTHR36509:SF2">
    <property type="entry name" value="BLL3101 PROTEIN"/>
    <property type="match status" value="1"/>
</dbReference>
<feature type="compositionally biased region" description="Low complexity" evidence="1">
    <location>
        <begin position="553"/>
        <end position="588"/>
    </location>
</feature>
<evidence type="ECO:0000259" key="3">
    <source>
        <dbReference type="Pfam" id="PF06863"/>
    </source>
</evidence>
<dbReference type="EMBL" id="JAEHOE010000211">
    <property type="protein sequence ID" value="KAG2482611.1"/>
    <property type="molecule type" value="Genomic_DNA"/>
</dbReference>
<reference evidence="4" key="1">
    <citation type="journal article" date="2020" name="bioRxiv">
        <title>Comparative genomics of Chlamydomonas.</title>
        <authorList>
            <person name="Craig R.J."/>
            <person name="Hasan A.R."/>
            <person name="Ness R.W."/>
            <person name="Keightley P.D."/>
        </authorList>
    </citation>
    <scope>NUCLEOTIDE SEQUENCE</scope>
    <source>
        <strain evidence="4">CCAP 11/70</strain>
    </source>
</reference>